<dbReference type="Proteomes" id="UP000253919">
    <property type="component" value="Unassembled WGS sequence"/>
</dbReference>
<dbReference type="EMBL" id="QASA01000001">
    <property type="protein sequence ID" value="RDC64636.1"/>
    <property type="molecule type" value="Genomic_DNA"/>
</dbReference>
<name>A0A369QN10_9BACT</name>
<gene>
    <name evidence="1" type="ORF">AHMF7616_03252</name>
</gene>
<dbReference type="AlphaFoldDB" id="A0A369QN10"/>
<reference evidence="1 2" key="1">
    <citation type="submission" date="2018-04" db="EMBL/GenBank/DDBJ databases">
        <title>Adhaeribacter sp. HMF7616 genome sequencing and assembly.</title>
        <authorList>
            <person name="Kang H."/>
            <person name="Kang J."/>
            <person name="Cha I."/>
            <person name="Kim H."/>
            <person name="Joh K."/>
        </authorList>
    </citation>
    <scope>NUCLEOTIDE SEQUENCE [LARGE SCALE GENOMIC DNA]</scope>
    <source>
        <strain evidence="1 2">HMF7616</strain>
    </source>
</reference>
<dbReference type="RefSeq" id="WP_115373763.1">
    <property type="nucleotide sequence ID" value="NZ_QASA01000001.1"/>
</dbReference>
<organism evidence="1 2">
    <name type="scientific">Adhaeribacter pallidiroseus</name>
    <dbReference type="NCBI Taxonomy" id="2072847"/>
    <lineage>
        <taxon>Bacteria</taxon>
        <taxon>Pseudomonadati</taxon>
        <taxon>Bacteroidota</taxon>
        <taxon>Cytophagia</taxon>
        <taxon>Cytophagales</taxon>
        <taxon>Hymenobacteraceae</taxon>
        <taxon>Adhaeribacter</taxon>
    </lineage>
</organism>
<evidence type="ECO:0000313" key="2">
    <source>
        <dbReference type="Proteomes" id="UP000253919"/>
    </source>
</evidence>
<keyword evidence="2" id="KW-1185">Reference proteome</keyword>
<sequence length="193" mass="22314">MKTTVTENPAEESLREELRQTAISAFENDAIDAISLKSALQLSCSEEAANIPPYLVGNKTNLQRRIEAIQAQIHQAEVLKAKPESEQHAKFIFHLYREPIDIRPILELIEHYGITKIASIVDTVMFKFIHQMPENAFDEDSKENFFTMRRIRDAFLTAGNIIELDSWLERRSKEVKEQDKVEFNERYFGNIAS</sequence>
<comment type="caution">
    <text evidence="1">The sequence shown here is derived from an EMBL/GenBank/DDBJ whole genome shotgun (WGS) entry which is preliminary data.</text>
</comment>
<accession>A0A369QN10</accession>
<protein>
    <submittedName>
        <fullName evidence="1">Uncharacterized protein</fullName>
    </submittedName>
</protein>
<evidence type="ECO:0000313" key="1">
    <source>
        <dbReference type="EMBL" id="RDC64636.1"/>
    </source>
</evidence>
<proteinExistence type="predicted"/>